<keyword evidence="1" id="KW-0812">Transmembrane</keyword>
<keyword evidence="1" id="KW-1133">Transmembrane helix</keyword>
<organism evidence="2 3">
    <name type="scientific">Streptodolium elevatio</name>
    <dbReference type="NCBI Taxonomy" id="3157996"/>
    <lineage>
        <taxon>Bacteria</taxon>
        <taxon>Bacillati</taxon>
        <taxon>Actinomycetota</taxon>
        <taxon>Actinomycetes</taxon>
        <taxon>Kitasatosporales</taxon>
        <taxon>Streptomycetaceae</taxon>
        <taxon>Streptodolium</taxon>
    </lineage>
</organism>
<evidence type="ECO:0000313" key="3">
    <source>
        <dbReference type="Proteomes" id="UP001551482"/>
    </source>
</evidence>
<comment type="caution">
    <text evidence="2">The sequence shown here is derived from an EMBL/GenBank/DDBJ whole genome shotgun (WGS) entry which is preliminary data.</text>
</comment>
<accession>A0ABV3DLQ3</accession>
<gene>
    <name evidence="2" type="ORF">AB0C36_24625</name>
</gene>
<proteinExistence type="predicted"/>
<name>A0ABV3DLQ3_9ACTN</name>
<feature type="transmembrane region" description="Helical" evidence="1">
    <location>
        <begin position="89"/>
        <end position="112"/>
    </location>
</feature>
<keyword evidence="3" id="KW-1185">Reference proteome</keyword>
<reference evidence="2 3" key="1">
    <citation type="submission" date="2024-06" db="EMBL/GenBank/DDBJ databases">
        <title>The Natural Products Discovery Center: Release of the First 8490 Sequenced Strains for Exploring Actinobacteria Biosynthetic Diversity.</title>
        <authorList>
            <person name="Kalkreuter E."/>
            <person name="Kautsar S.A."/>
            <person name="Yang D."/>
            <person name="Bader C.D."/>
            <person name="Teijaro C.N."/>
            <person name="Fluegel L."/>
            <person name="Davis C.M."/>
            <person name="Simpson J.R."/>
            <person name="Lauterbach L."/>
            <person name="Steele A.D."/>
            <person name="Gui C."/>
            <person name="Meng S."/>
            <person name="Li G."/>
            <person name="Viehrig K."/>
            <person name="Ye F."/>
            <person name="Su P."/>
            <person name="Kiefer A.F."/>
            <person name="Nichols A."/>
            <person name="Cepeda A.J."/>
            <person name="Yan W."/>
            <person name="Fan B."/>
            <person name="Jiang Y."/>
            <person name="Adhikari A."/>
            <person name="Zheng C.-J."/>
            <person name="Schuster L."/>
            <person name="Cowan T.M."/>
            <person name="Smanski M.J."/>
            <person name="Chevrette M.G."/>
            <person name="De Carvalho L.P.S."/>
            <person name="Shen B."/>
        </authorList>
    </citation>
    <scope>NUCLEOTIDE SEQUENCE [LARGE SCALE GENOMIC DNA]</scope>
    <source>
        <strain evidence="2 3">NPDC048946</strain>
    </source>
</reference>
<dbReference type="Proteomes" id="UP001551482">
    <property type="component" value="Unassembled WGS sequence"/>
</dbReference>
<feature type="transmembrane region" description="Helical" evidence="1">
    <location>
        <begin position="20"/>
        <end position="43"/>
    </location>
</feature>
<evidence type="ECO:0000256" key="1">
    <source>
        <dbReference type="SAM" id="Phobius"/>
    </source>
</evidence>
<dbReference type="RefSeq" id="WP_358357486.1">
    <property type="nucleotide sequence ID" value="NZ_JBEZFP010000069.1"/>
</dbReference>
<dbReference type="EMBL" id="JBEZFP010000069">
    <property type="protein sequence ID" value="MEU8136682.1"/>
    <property type="molecule type" value="Genomic_DNA"/>
</dbReference>
<sequence length="139" mass="14845">MAQEGPRRAPQRGIPDGALIGVLVLLVGATATTWLSTGLAGLVSHQEWPDNVRFSRSGTAIRELTAEPGDVAAAWPDTPPEALPPASTFWIVFGTMLLFVLFLAGFALWIWLRLTLRQAAHRDSGKRPPAEGGPPGKAL</sequence>
<keyword evidence="1" id="KW-0472">Membrane</keyword>
<protein>
    <submittedName>
        <fullName evidence="2">Uncharacterized protein</fullName>
    </submittedName>
</protein>
<evidence type="ECO:0000313" key="2">
    <source>
        <dbReference type="EMBL" id="MEU8136682.1"/>
    </source>
</evidence>